<accession>A0ACC3DK99</accession>
<gene>
    <name evidence="1" type="ORF">LTS18_011687</name>
</gene>
<evidence type="ECO:0000313" key="1">
    <source>
        <dbReference type="EMBL" id="KAK3076903.1"/>
    </source>
</evidence>
<reference evidence="1" key="1">
    <citation type="submission" date="2024-09" db="EMBL/GenBank/DDBJ databases">
        <title>Black Yeasts Isolated from many extreme environments.</title>
        <authorList>
            <person name="Coleine C."/>
            <person name="Stajich J.E."/>
            <person name="Selbmann L."/>
        </authorList>
    </citation>
    <scope>NUCLEOTIDE SEQUENCE</scope>
    <source>
        <strain evidence="1">CCFEE 5737</strain>
    </source>
</reference>
<name>A0ACC3DK99_9PEZI</name>
<proteinExistence type="predicted"/>
<protein>
    <submittedName>
        <fullName evidence="1">Uncharacterized protein</fullName>
    </submittedName>
</protein>
<sequence>MLTMVQNYLEDQSSLLVQSIQPLVNIIRSQPSNTSDIKAYVSQISQAVDDIRLRSNDAIDFARNEALNKHAPPVVGVLEDCRQGLQESRQDTMPGFAFRIARGMKELILRVERIENGELTESMEAPIEV</sequence>
<evidence type="ECO:0000313" key="2">
    <source>
        <dbReference type="Proteomes" id="UP001186974"/>
    </source>
</evidence>
<dbReference type="Proteomes" id="UP001186974">
    <property type="component" value="Unassembled WGS sequence"/>
</dbReference>
<comment type="caution">
    <text evidence="1">The sequence shown here is derived from an EMBL/GenBank/DDBJ whole genome shotgun (WGS) entry which is preliminary data.</text>
</comment>
<keyword evidence="2" id="KW-1185">Reference proteome</keyword>
<dbReference type="EMBL" id="JAWDJW010003413">
    <property type="protein sequence ID" value="KAK3076903.1"/>
    <property type="molecule type" value="Genomic_DNA"/>
</dbReference>
<organism evidence="1 2">
    <name type="scientific">Coniosporium uncinatum</name>
    <dbReference type="NCBI Taxonomy" id="93489"/>
    <lineage>
        <taxon>Eukaryota</taxon>
        <taxon>Fungi</taxon>
        <taxon>Dikarya</taxon>
        <taxon>Ascomycota</taxon>
        <taxon>Pezizomycotina</taxon>
        <taxon>Dothideomycetes</taxon>
        <taxon>Dothideomycetes incertae sedis</taxon>
        <taxon>Coniosporium</taxon>
    </lineage>
</organism>